<dbReference type="Proteomes" id="UP000286931">
    <property type="component" value="Unassembled WGS sequence"/>
</dbReference>
<keyword evidence="7" id="KW-1185">Reference proteome</keyword>
<reference evidence="6 7" key="1">
    <citation type="submission" date="2018-12" db="EMBL/GenBank/DDBJ databases">
        <title>Draft genome sequence of Embleya hyalina NBRC 13850T.</title>
        <authorList>
            <person name="Komaki H."/>
            <person name="Hosoyama A."/>
            <person name="Kimura A."/>
            <person name="Ichikawa N."/>
            <person name="Tamura T."/>
        </authorList>
    </citation>
    <scope>NUCLEOTIDE SEQUENCE [LARGE SCALE GENOMIC DNA]</scope>
    <source>
        <strain evidence="6 7">NBRC 13850</strain>
    </source>
</reference>
<dbReference type="SUPFAM" id="SSF56349">
    <property type="entry name" value="DNA breaking-rejoining enzymes"/>
    <property type="match status" value="1"/>
</dbReference>
<dbReference type="CDD" id="cd00397">
    <property type="entry name" value="DNA_BRE_C"/>
    <property type="match status" value="1"/>
</dbReference>
<dbReference type="GO" id="GO:0015074">
    <property type="term" value="P:DNA integration"/>
    <property type="evidence" value="ECO:0007669"/>
    <property type="project" value="InterPro"/>
</dbReference>
<dbReference type="InterPro" id="IPR002104">
    <property type="entry name" value="Integrase_catalytic"/>
</dbReference>
<dbReference type="Gene3D" id="1.10.443.10">
    <property type="entry name" value="Intergrase catalytic core"/>
    <property type="match status" value="1"/>
</dbReference>
<dbReference type="InterPro" id="IPR050090">
    <property type="entry name" value="Tyrosine_recombinase_XerCD"/>
</dbReference>
<proteinExistence type="predicted"/>
<keyword evidence="2" id="KW-0233">DNA recombination</keyword>
<dbReference type="OrthoDB" id="3698359at2"/>
<evidence type="ECO:0000313" key="7">
    <source>
        <dbReference type="Proteomes" id="UP000286931"/>
    </source>
</evidence>
<evidence type="ECO:0000256" key="2">
    <source>
        <dbReference type="ARBA" id="ARBA00023172"/>
    </source>
</evidence>
<evidence type="ECO:0000313" key="6">
    <source>
        <dbReference type="EMBL" id="GCD97098.1"/>
    </source>
</evidence>
<organism evidence="6 7">
    <name type="scientific">Embleya hyalina</name>
    <dbReference type="NCBI Taxonomy" id="516124"/>
    <lineage>
        <taxon>Bacteria</taxon>
        <taxon>Bacillati</taxon>
        <taxon>Actinomycetota</taxon>
        <taxon>Actinomycetes</taxon>
        <taxon>Kitasatosporales</taxon>
        <taxon>Streptomycetaceae</taxon>
        <taxon>Embleya</taxon>
    </lineage>
</organism>
<dbReference type="AlphaFoldDB" id="A0A401YR63"/>
<dbReference type="GO" id="GO:0006310">
    <property type="term" value="P:DNA recombination"/>
    <property type="evidence" value="ECO:0007669"/>
    <property type="project" value="UniProtKB-KW"/>
</dbReference>
<evidence type="ECO:0000259" key="5">
    <source>
        <dbReference type="PROSITE" id="PS51900"/>
    </source>
</evidence>
<accession>A0A401YR63</accession>
<dbReference type="PROSITE" id="PS51900">
    <property type="entry name" value="CB"/>
    <property type="match status" value="1"/>
</dbReference>
<dbReference type="PANTHER" id="PTHR30349">
    <property type="entry name" value="PHAGE INTEGRASE-RELATED"/>
    <property type="match status" value="1"/>
</dbReference>
<dbReference type="Pfam" id="PF00589">
    <property type="entry name" value="Phage_integrase"/>
    <property type="match status" value="1"/>
</dbReference>
<dbReference type="EMBL" id="BIFH01000022">
    <property type="protein sequence ID" value="GCD97098.1"/>
    <property type="molecule type" value="Genomic_DNA"/>
</dbReference>
<feature type="domain" description="Tyr recombinase" evidence="4">
    <location>
        <begin position="142"/>
        <end position="341"/>
    </location>
</feature>
<dbReference type="GO" id="GO:0003677">
    <property type="term" value="F:DNA binding"/>
    <property type="evidence" value="ECO:0007669"/>
    <property type="project" value="UniProtKB-UniRule"/>
</dbReference>
<dbReference type="InterPro" id="IPR011010">
    <property type="entry name" value="DNA_brk_join_enz"/>
</dbReference>
<evidence type="ECO:0000259" key="4">
    <source>
        <dbReference type="PROSITE" id="PS51898"/>
    </source>
</evidence>
<feature type="domain" description="Core-binding (CB)" evidence="5">
    <location>
        <begin position="30"/>
        <end position="111"/>
    </location>
</feature>
<gene>
    <name evidence="6" type="primary">xerC_1</name>
    <name evidence="6" type="ORF">EHYA_04785</name>
</gene>
<comment type="caution">
    <text evidence="6">The sequence shown here is derived from an EMBL/GenBank/DDBJ whole genome shotgun (WGS) entry which is preliminary data.</text>
</comment>
<dbReference type="PROSITE" id="PS51898">
    <property type="entry name" value="TYR_RECOMBINASE"/>
    <property type="match status" value="1"/>
</dbReference>
<dbReference type="RefSeq" id="WP_126639102.1">
    <property type="nucleotide sequence ID" value="NZ_BIFH01000022.1"/>
</dbReference>
<protein>
    <submittedName>
        <fullName evidence="6">Tyrosine recombinase XerC</fullName>
    </submittedName>
</protein>
<dbReference type="InterPro" id="IPR013762">
    <property type="entry name" value="Integrase-like_cat_sf"/>
</dbReference>
<dbReference type="PANTHER" id="PTHR30349:SF84">
    <property type="entry name" value="PHAGE-RELATED INTEGRASE"/>
    <property type="match status" value="1"/>
</dbReference>
<evidence type="ECO:0000256" key="3">
    <source>
        <dbReference type="PROSITE-ProRule" id="PRU01248"/>
    </source>
</evidence>
<sequence length="353" mass="39796">MGERPILRLVEGGGPAAPAVDPGRVPDVWAFQADCARAFADTWVVRGFAATTITSYTSLLQRVLDHFDRPVWRIEPAHVDAMLHDLLLAGRAAGTRRGYLDMLRAFHTFVRLRYAARIRALYRVPVHDPLDRFNRLRHVWDDTPHPLPPSGERLTAFFAFARTRLAAVSDYPAAARDYALLRTLYHSAPRLSEALHLDLYDVHPELGPTGKLHVRFGKAANASGPRPRWAPMLDGLDRILAWYQSDIRPLFPDTAALFCDAHGRPLKPETARDRLTHLLKAEGRPESDRFTPHDLRRACATHHYEQGMNLLVVQQLLGHRHIASTMAYVRPSLTFVEDAWRRATQVAVTGLTG</sequence>
<name>A0A401YR63_9ACTN</name>
<evidence type="ECO:0000256" key="1">
    <source>
        <dbReference type="ARBA" id="ARBA00023125"/>
    </source>
</evidence>
<dbReference type="InterPro" id="IPR044068">
    <property type="entry name" value="CB"/>
</dbReference>
<keyword evidence="1 3" id="KW-0238">DNA-binding</keyword>